<comment type="caution">
    <text evidence="5">The sequence shown here is derived from an EMBL/GenBank/DDBJ whole genome shotgun (WGS) entry which is preliminary data.</text>
</comment>
<dbReference type="EMBL" id="JAHGAV010005680">
    <property type="protein sequence ID" value="KAG6920551.1"/>
    <property type="molecule type" value="Genomic_DNA"/>
</dbReference>
<dbReference type="Gene3D" id="2.60.40.10">
    <property type="entry name" value="Immunoglobulins"/>
    <property type="match status" value="2"/>
</dbReference>
<gene>
    <name evidence="5" type="ORF">G0U57_016935</name>
</gene>
<dbReference type="InterPro" id="IPR014756">
    <property type="entry name" value="Ig_E-set"/>
</dbReference>
<evidence type="ECO:0000256" key="3">
    <source>
        <dbReference type="PROSITE-ProRule" id="PRU00087"/>
    </source>
</evidence>
<dbReference type="SMART" id="SM00557">
    <property type="entry name" value="IG_FLMN"/>
    <property type="match status" value="2"/>
</dbReference>
<feature type="repeat" description="Filamin" evidence="3">
    <location>
        <begin position="108"/>
        <end position="179"/>
    </location>
</feature>
<keyword evidence="6" id="KW-1185">Reference proteome</keyword>
<dbReference type="AlphaFoldDB" id="A0A8T1RVA4"/>
<comment type="similarity">
    <text evidence="1">Belongs to the filamin family.</text>
</comment>
<proteinExistence type="inferred from homology"/>
<feature type="repeat" description="Filamin" evidence="3">
    <location>
        <begin position="1"/>
        <end position="105"/>
    </location>
</feature>
<evidence type="ECO:0000256" key="4">
    <source>
        <dbReference type="SAM" id="MobiDB-lite"/>
    </source>
</evidence>
<accession>A0A8T1RVA4</accession>
<sequence length="244" mass="24332">PGSPFSVKVTGEGRVKESITRRRRAPPVANVGSACDLSLKIPEISLADMTAQVTGPSGQRLAAEVLEVENSTYCVRFVPTETGVHSVSVKYKGQHVPGSPFQFTVGPLGEGGAHKVRAGGPGLERAEAGVPAEFSIWTREAGAGGLSIAVEGPSKAEIAFEDRKDGSCGVAYIVQEPGTGGGAREPPFARGGGLGAGSGASSGAGSGAGRLTPVSPQVTTRWAGAGGGGPGAGSGAGGRQWGWA</sequence>
<dbReference type="InterPro" id="IPR017868">
    <property type="entry name" value="Filamin/ABP280_repeat-like"/>
</dbReference>
<name>A0A8T1RVA4_CHESE</name>
<keyword evidence="2" id="KW-0677">Repeat</keyword>
<dbReference type="PANTHER" id="PTHR38537:SF5">
    <property type="entry name" value="FILAMIN-A"/>
    <property type="match status" value="1"/>
</dbReference>
<feature type="compositionally biased region" description="Gly residues" evidence="4">
    <location>
        <begin position="224"/>
        <end position="244"/>
    </location>
</feature>
<dbReference type="InterPro" id="IPR013783">
    <property type="entry name" value="Ig-like_fold"/>
</dbReference>
<dbReference type="PANTHER" id="PTHR38537">
    <property type="entry name" value="JITTERBUG, ISOFORM N"/>
    <property type="match status" value="1"/>
</dbReference>
<dbReference type="GO" id="GO:0051015">
    <property type="term" value="F:actin filament binding"/>
    <property type="evidence" value="ECO:0007669"/>
    <property type="project" value="InterPro"/>
</dbReference>
<dbReference type="Proteomes" id="UP000765507">
    <property type="component" value="Unassembled WGS sequence"/>
</dbReference>
<feature type="region of interest" description="Disordered" evidence="4">
    <location>
        <begin position="177"/>
        <end position="244"/>
    </location>
</feature>
<dbReference type="Pfam" id="PF00630">
    <property type="entry name" value="Filamin"/>
    <property type="match status" value="2"/>
</dbReference>
<organism evidence="5 6">
    <name type="scientific">Chelydra serpentina</name>
    <name type="common">Snapping turtle</name>
    <name type="synonym">Testudo serpentina</name>
    <dbReference type="NCBI Taxonomy" id="8475"/>
    <lineage>
        <taxon>Eukaryota</taxon>
        <taxon>Metazoa</taxon>
        <taxon>Chordata</taxon>
        <taxon>Craniata</taxon>
        <taxon>Vertebrata</taxon>
        <taxon>Euteleostomi</taxon>
        <taxon>Archelosauria</taxon>
        <taxon>Testudinata</taxon>
        <taxon>Testudines</taxon>
        <taxon>Cryptodira</taxon>
        <taxon>Durocryptodira</taxon>
        <taxon>Americhelydia</taxon>
        <taxon>Chelydroidea</taxon>
        <taxon>Chelydridae</taxon>
        <taxon>Chelydra</taxon>
    </lineage>
</organism>
<dbReference type="GO" id="GO:0030036">
    <property type="term" value="P:actin cytoskeleton organization"/>
    <property type="evidence" value="ECO:0007669"/>
    <property type="project" value="InterPro"/>
</dbReference>
<feature type="non-terminal residue" evidence="5">
    <location>
        <position position="1"/>
    </location>
</feature>
<evidence type="ECO:0000313" key="5">
    <source>
        <dbReference type="EMBL" id="KAG6920551.1"/>
    </source>
</evidence>
<feature type="compositionally biased region" description="Gly residues" evidence="4">
    <location>
        <begin position="190"/>
        <end position="208"/>
    </location>
</feature>
<feature type="region of interest" description="Disordered" evidence="4">
    <location>
        <begin position="1"/>
        <end position="20"/>
    </location>
</feature>
<dbReference type="SUPFAM" id="SSF81296">
    <property type="entry name" value="E set domains"/>
    <property type="match status" value="2"/>
</dbReference>
<dbReference type="InterPro" id="IPR001298">
    <property type="entry name" value="Filamin/ABP280_rpt"/>
</dbReference>
<dbReference type="FunFam" id="2.60.40.10:FF:000125">
    <property type="entry name" value="filamin-B isoform X1"/>
    <property type="match status" value="1"/>
</dbReference>
<evidence type="ECO:0000256" key="1">
    <source>
        <dbReference type="ARBA" id="ARBA00009238"/>
    </source>
</evidence>
<dbReference type="PROSITE" id="PS50194">
    <property type="entry name" value="FILAMIN_REPEAT"/>
    <property type="match status" value="2"/>
</dbReference>
<dbReference type="InterPro" id="IPR044801">
    <property type="entry name" value="Filamin"/>
</dbReference>
<reference evidence="5 6" key="1">
    <citation type="journal article" date="2020" name="G3 (Bethesda)">
        <title>Draft Genome of the Common Snapping Turtle, Chelydra serpentina, a Model for Phenotypic Plasticity in Reptiles.</title>
        <authorList>
            <person name="Das D."/>
            <person name="Singh S.K."/>
            <person name="Bierstedt J."/>
            <person name="Erickson A."/>
            <person name="Galli G.L.J."/>
            <person name="Crossley D.A. 2nd"/>
            <person name="Rhen T."/>
        </authorList>
    </citation>
    <scope>NUCLEOTIDE SEQUENCE [LARGE SCALE GENOMIC DNA]</scope>
    <source>
        <strain evidence="5">KW</strain>
    </source>
</reference>
<protein>
    <submittedName>
        <fullName evidence="5">Filamin A</fullName>
    </submittedName>
</protein>
<feature type="non-terminal residue" evidence="5">
    <location>
        <position position="244"/>
    </location>
</feature>
<dbReference type="OrthoDB" id="5334309at2759"/>
<feature type="compositionally biased region" description="Basic and acidic residues" evidence="4">
    <location>
        <begin position="11"/>
        <end position="20"/>
    </location>
</feature>
<evidence type="ECO:0000313" key="6">
    <source>
        <dbReference type="Proteomes" id="UP000765507"/>
    </source>
</evidence>
<evidence type="ECO:0000256" key="2">
    <source>
        <dbReference type="ARBA" id="ARBA00022737"/>
    </source>
</evidence>